<dbReference type="Proteomes" id="UP000274756">
    <property type="component" value="Unassembled WGS sequence"/>
</dbReference>
<organism evidence="4 6">
    <name type="scientific">Dracunculus medinensis</name>
    <name type="common">Guinea worm</name>
    <dbReference type="NCBI Taxonomy" id="318479"/>
    <lineage>
        <taxon>Eukaryota</taxon>
        <taxon>Metazoa</taxon>
        <taxon>Ecdysozoa</taxon>
        <taxon>Nematoda</taxon>
        <taxon>Chromadorea</taxon>
        <taxon>Rhabditida</taxon>
        <taxon>Spirurina</taxon>
        <taxon>Dracunculoidea</taxon>
        <taxon>Dracunculidae</taxon>
        <taxon>Dracunculus</taxon>
    </lineage>
</organism>
<dbReference type="EMBL" id="UYYG01001159">
    <property type="protein sequence ID" value="VDN57344.1"/>
    <property type="molecule type" value="Genomic_DNA"/>
</dbReference>
<dbReference type="PANTHER" id="PTHR43686">
    <property type="entry name" value="SULFURTRANSFERASE-RELATED"/>
    <property type="match status" value="1"/>
</dbReference>
<dbReference type="STRING" id="318479.A0A158Q3T9"/>
<evidence type="ECO:0000313" key="3">
    <source>
        <dbReference type="EMBL" id="VDN57344.1"/>
    </source>
</evidence>
<dbReference type="Pfam" id="PF00266">
    <property type="entry name" value="Aminotran_5"/>
    <property type="match status" value="1"/>
</dbReference>
<dbReference type="PANTHER" id="PTHR43686:SF1">
    <property type="entry name" value="AMINOTRAN_5 DOMAIN-CONTAINING PROTEIN"/>
    <property type="match status" value="1"/>
</dbReference>
<dbReference type="SUPFAM" id="SSF53383">
    <property type="entry name" value="PLP-dependent transferases"/>
    <property type="match status" value="1"/>
</dbReference>
<dbReference type="OrthoDB" id="420046at2759"/>
<gene>
    <name evidence="3" type="ORF">DME_LOCUS7317</name>
</gene>
<dbReference type="SUPFAM" id="SSF52402">
    <property type="entry name" value="Adenine nucleotide alpha hydrolases-like"/>
    <property type="match status" value="1"/>
</dbReference>
<keyword evidence="5" id="KW-1185">Reference proteome</keyword>
<proteinExistence type="predicted"/>
<dbReference type="Proteomes" id="UP000038040">
    <property type="component" value="Unplaced"/>
</dbReference>
<dbReference type="InterPro" id="IPR015422">
    <property type="entry name" value="PyrdxlP-dep_Trfase_small"/>
</dbReference>
<feature type="domain" description="Aminotransferase class V" evidence="1">
    <location>
        <begin position="53"/>
        <end position="411"/>
    </location>
</feature>
<dbReference type="InterPro" id="IPR000192">
    <property type="entry name" value="Aminotrans_V_dom"/>
</dbReference>
<dbReference type="WBParaSite" id="DME_0000315801-mRNA-1">
    <property type="protein sequence ID" value="DME_0000315801-mRNA-1"/>
    <property type="gene ID" value="DME_0000315801"/>
</dbReference>
<reference evidence="3 5" key="2">
    <citation type="submission" date="2018-11" db="EMBL/GenBank/DDBJ databases">
        <authorList>
            <consortium name="Pathogen Informatics"/>
        </authorList>
    </citation>
    <scope>NUCLEOTIDE SEQUENCE [LARGE SCALE GENOMIC DNA]</scope>
</reference>
<dbReference type="Gene3D" id="3.40.640.10">
    <property type="entry name" value="Type I PLP-dependent aspartate aminotransferase-like (Major domain)"/>
    <property type="match status" value="1"/>
</dbReference>
<accession>A0A158Q3T9</accession>
<feature type="domain" description="tRNA(Ile)-lysidine/2-thiocytidine synthase N-terminal" evidence="2">
    <location>
        <begin position="815"/>
        <end position="886"/>
    </location>
</feature>
<dbReference type="AlphaFoldDB" id="A0A158Q3T9"/>
<dbReference type="InterPro" id="IPR015424">
    <property type="entry name" value="PyrdxlP-dep_Trfase"/>
</dbReference>
<dbReference type="CDD" id="cd24138">
    <property type="entry name" value="TtcA-like"/>
    <property type="match status" value="1"/>
</dbReference>
<evidence type="ECO:0000313" key="6">
    <source>
        <dbReference type="WBParaSite" id="DME_0000315801-mRNA-1"/>
    </source>
</evidence>
<dbReference type="Pfam" id="PF01171">
    <property type="entry name" value="ATP_bind_3"/>
    <property type="match status" value="1"/>
</dbReference>
<dbReference type="InterPro" id="IPR014729">
    <property type="entry name" value="Rossmann-like_a/b/a_fold"/>
</dbReference>
<evidence type="ECO:0000313" key="4">
    <source>
        <dbReference type="Proteomes" id="UP000038040"/>
    </source>
</evidence>
<protein>
    <submittedName>
        <fullName evidence="6">Aminotran_5 domain-containing protein</fullName>
    </submittedName>
</protein>
<dbReference type="Gene3D" id="3.40.50.620">
    <property type="entry name" value="HUPs"/>
    <property type="match status" value="1"/>
</dbReference>
<dbReference type="InterPro" id="IPR015421">
    <property type="entry name" value="PyrdxlP-dep_Trfase_major"/>
</dbReference>
<evidence type="ECO:0000259" key="1">
    <source>
        <dbReference type="Pfam" id="PF00266"/>
    </source>
</evidence>
<sequence>MDRQFGEKIPVIDASRNEIFNENKEELLKWISDDEIGNNAIINTPFGKRKVYYCDYAASARSLASIEKYISHEVLPLYGNTHSSVTTTSEQTTLFLHEARDVIRNATYASEHDAVLFVGNGTTAAIELLRHLLDLQTAPIIITGIHEHHSNLLPWREIASEIHIVGESKNGQIDIVELENFLKKIHETKDKNVLVIGCFTAVSNITGIIINIEEVTECLKRYGCLSFWDYASGAPYIEIVMNGKARKDAIYFSGHKFIGGVQTPGVLVVKKKIIANDRPRRAGGGTVFFVSQSSHSYLKDVEYREEGGTTDVVGAVRLALAFKLKNAVGYDVISDREREISRYVINRLSINDRIILLGVPSWANRLPIFSFLIKDASSLFLHHNYVSALLNDLFGIQSRSGCVCAGPYAQFLLGINESVNFIIVSLIFGSILALSYRQCLMEDARLDRVHLRRKGEYSSNEVLRPGFTRISLPYNATYETVDFVVSAIEFIAENGAAFMNQAIGLIFQYQLNCESGEWHHYRQRVFHSRKWLGFANFTSNGIKITKSDNTYNGSTQQHVPINLFAEAHRLAKEAEMTKIEIPDGQNAFDDLAKNLRWFVMASELKKSNERQSCIVPFSPRKYPSIDYIISASESECSGFNYHLINSLLSADGNGIRKNEINESFETAETLCNSFIRNQNISDDNGEFNLSRIDFLDDWNRRIVVRPRENIAINNQSLWVQPPFELYRKATKAIHDLDMIEDGDRVLVCLSGGKDSLSLLHILHQYQIRTRLRQKKNFKLGAITIDPQSSAYNPRPLISYCESLNIEFFYEMQGRLAAAAKLHGYNVLAMGHHLDDLVESFLIAAFHNGNLSTMKATYITRDDLKIIRPLIYIREKQLRDFAEYNCLPVIAENCPACFEQPKERYRLKQLLASYELIFPQLFASLRSALHPLIKINLPSTSDMRKLAVENIKNESKMTIQNNYFD</sequence>
<dbReference type="InterPro" id="IPR011063">
    <property type="entry name" value="TilS/TtcA_N"/>
</dbReference>
<name>A0A158Q3T9_DRAME</name>
<reference evidence="6" key="1">
    <citation type="submission" date="2016-04" db="UniProtKB">
        <authorList>
            <consortium name="WormBaseParasite"/>
        </authorList>
    </citation>
    <scope>IDENTIFICATION</scope>
</reference>
<dbReference type="Gene3D" id="3.90.1150.10">
    <property type="entry name" value="Aspartate Aminotransferase, domain 1"/>
    <property type="match status" value="1"/>
</dbReference>
<evidence type="ECO:0000313" key="5">
    <source>
        <dbReference type="Proteomes" id="UP000274756"/>
    </source>
</evidence>
<evidence type="ECO:0000259" key="2">
    <source>
        <dbReference type="Pfam" id="PF01171"/>
    </source>
</evidence>